<dbReference type="GO" id="GO:0044233">
    <property type="term" value="C:mitochondria-associated endoplasmic reticulum membrane contact site"/>
    <property type="evidence" value="ECO:0007669"/>
    <property type="project" value="TreeGrafter"/>
</dbReference>
<evidence type="ECO:0000256" key="1">
    <source>
        <dbReference type="ARBA" id="ARBA00006910"/>
    </source>
</evidence>
<name>A0A830HUD3_9CHLO</name>
<dbReference type="Gene3D" id="1.10.246.190">
    <property type="entry name" value="Autophagy protein Apg5, helix rich domain"/>
    <property type="match status" value="1"/>
</dbReference>
<keyword evidence="3" id="KW-0832">Ubl conjugation</keyword>
<proteinExistence type="inferred from homology"/>
<keyword evidence="4" id="KW-0072">Autophagy</keyword>
<dbReference type="GO" id="GO:0000422">
    <property type="term" value="P:autophagy of mitochondrion"/>
    <property type="evidence" value="ECO:0007669"/>
    <property type="project" value="TreeGrafter"/>
</dbReference>
<reference evidence="6" key="1">
    <citation type="submission" date="2020-10" db="EMBL/GenBank/DDBJ databases">
        <title>Unveiling of a novel bifunctional photoreceptor, Dualchrome1, isolated from a cosmopolitan green alga.</title>
        <authorList>
            <person name="Suzuki S."/>
            <person name="Kawachi M."/>
        </authorList>
    </citation>
    <scope>NUCLEOTIDE SEQUENCE</scope>
    <source>
        <strain evidence="6">NIES 2893</strain>
    </source>
</reference>
<dbReference type="GO" id="GO:0061908">
    <property type="term" value="C:phagophore"/>
    <property type="evidence" value="ECO:0007669"/>
    <property type="project" value="TreeGrafter"/>
</dbReference>
<dbReference type="Pfam" id="PF20637">
    <property type="entry name" value="ATG5_HBR"/>
    <property type="match status" value="1"/>
</dbReference>
<evidence type="ECO:0000256" key="2">
    <source>
        <dbReference type="ARBA" id="ARBA00022499"/>
    </source>
</evidence>
<dbReference type="GO" id="GO:0034045">
    <property type="term" value="C:phagophore assembly site membrane"/>
    <property type="evidence" value="ECO:0007669"/>
    <property type="project" value="TreeGrafter"/>
</dbReference>
<dbReference type="InterPro" id="IPR042526">
    <property type="entry name" value="Atg5_HR"/>
</dbReference>
<protein>
    <recommendedName>
        <fullName evidence="5">Autophagy protein ATG5 alpha-helical bundle region domain-containing protein</fullName>
    </recommendedName>
</protein>
<feature type="domain" description="Autophagy protein ATG5 alpha-helical bundle region" evidence="5">
    <location>
        <begin position="141"/>
        <end position="188"/>
    </location>
</feature>
<dbReference type="AlphaFoldDB" id="A0A830HUD3"/>
<dbReference type="PANTHER" id="PTHR13040:SF2">
    <property type="entry name" value="AUTOPHAGY PROTEIN 5"/>
    <property type="match status" value="1"/>
</dbReference>
<dbReference type="GO" id="GO:0034274">
    <property type="term" value="C:Atg12-Atg5-Atg16 complex"/>
    <property type="evidence" value="ECO:0007669"/>
    <property type="project" value="TreeGrafter"/>
</dbReference>
<gene>
    <name evidence="6" type="ORF">PPROV_000979600</name>
</gene>
<dbReference type="Proteomes" id="UP000660262">
    <property type="component" value="Unassembled WGS sequence"/>
</dbReference>
<evidence type="ECO:0000313" key="6">
    <source>
        <dbReference type="EMBL" id="GHP11066.1"/>
    </source>
</evidence>
<evidence type="ECO:0000259" key="5">
    <source>
        <dbReference type="Pfam" id="PF20637"/>
    </source>
</evidence>
<dbReference type="InterPro" id="IPR048940">
    <property type="entry name" value="ATG5_HBR"/>
</dbReference>
<dbReference type="EMBL" id="BNJQ01000032">
    <property type="protein sequence ID" value="GHP11066.1"/>
    <property type="molecule type" value="Genomic_DNA"/>
</dbReference>
<evidence type="ECO:0000256" key="4">
    <source>
        <dbReference type="ARBA" id="ARBA00023006"/>
    </source>
</evidence>
<dbReference type="GO" id="GO:0006995">
    <property type="term" value="P:cellular response to nitrogen starvation"/>
    <property type="evidence" value="ECO:0007669"/>
    <property type="project" value="TreeGrafter"/>
</dbReference>
<comment type="similarity">
    <text evidence="1">Belongs to the ATG5 family.</text>
</comment>
<dbReference type="PANTHER" id="PTHR13040">
    <property type="entry name" value="AUTOPHAGY PROTEIN 5"/>
    <property type="match status" value="1"/>
</dbReference>
<dbReference type="GO" id="GO:0034727">
    <property type="term" value="P:piecemeal microautophagy of the nucleus"/>
    <property type="evidence" value="ECO:0007669"/>
    <property type="project" value="TreeGrafter"/>
</dbReference>
<evidence type="ECO:0000256" key="3">
    <source>
        <dbReference type="ARBA" id="ARBA00022843"/>
    </source>
</evidence>
<sequence>MTSCYDDDVLALMKKTIMASSSQASSSAGGGGLIEVVAPRLLALNVFGGESTSASYTSMLRWNLPLGVMHDATVHISAETANGVLAQNKTLPVRSSNSSWTLQHTCQTSNLHAQHEYPAQIYTRSMFDDDYDNTSALAPTRQAFFMALKEACFCTVGNTQAVAGLAIAKQDAAFQAALEGDAHKYADATSEVAKLMREGAWEKSRRIPLRVVALVANEGGVPEGGAGSHHLSVVSRAASIDGDGAPRSLLDAVQGAIRDTSLSSFLDGKTTTLLVVGGLALPNSTACELSVWQAWRSLRDMDGFLYVCLKAIASYQ</sequence>
<comment type="caution">
    <text evidence="6">The sequence shown here is derived from an EMBL/GenBank/DDBJ whole genome shotgun (WGS) entry which is preliminary data.</text>
</comment>
<organism evidence="6 7">
    <name type="scientific">Pycnococcus provasolii</name>
    <dbReference type="NCBI Taxonomy" id="41880"/>
    <lineage>
        <taxon>Eukaryota</taxon>
        <taxon>Viridiplantae</taxon>
        <taxon>Chlorophyta</taxon>
        <taxon>Pseudoscourfieldiophyceae</taxon>
        <taxon>Pseudoscourfieldiales</taxon>
        <taxon>Pycnococcaceae</taxon>
        <taxon>Pycnococcus</taxon>
    </lineage>
</organism>
<dbReference type="GO" id="GO:0005776">
    <property type="term" value="C:autophagosome"/>
    <property type="evidence" value="ECO:0007669"/>
    <property type="project" value="TreeGrafter"/>
</dbReference>
<keyword evidence="2" id="KW-1017">Isopeptide bond</keyword>
<keyword evidence="7" id="KW-1185">Reference proteome</keyword>
<accession>A0A830HUD3</accession>
<evidence type="ECO:0000313" key="7">
    <source>
        <dbReference type="Proteomes" id="UP000660262"/>
    </source>
</evidence>
<dbReference type="GO" id="GO:0019776">
    <property type="term" value="F:Atg8-family ligase activity"/>
    <property type="evidence" value="ECO:0007669"/>
    <property type="project" value="TreeGrafter"/>
</dbReference>
<dbReference type="InterPro" id="IPR007239">
    <property type="entry name" value="Atg5"/>
</dbReference>